<accession>A0A1G5LHM1</accession>
<dbReference type="AlphaFoldDB" id="A0A1G5LHM1"/>
<sequence length="88" mass="10129">MLRNLCREYYDLVDDRANIKKKLSNDLRVAFPGYEKVFSDITGNTSLVILKSYSTPEAIINAPKEDVLNLILLFLKRVFYGLEKLITS</sequence>
<evidence type="ECO:0000313" key="2">
    <source>
        <dbReference type="Proteomes" id="UP000198636"/>
    </source>
</evidence>
<keyword evidence="2" id="KW-1185">Reference proteome</keyword>
<organism evidence="1 2">
    <name type="scientific">Alkaliphilus peptidifermentans DSM 18978</name>
    <dbReference type="NCBI Taxonomy" id="1120976"/>
    <lineage>
        <taxon>Bacteria</taxon>
        <taxon>Bacillati</taxon>
        <taxon>Bacillota</taxon>
        <taxon>Clostridia</taxon>
        <taxon>Peptostreptococcales</taxon>
        <taxon>Natronincolaceae</taxon>
        <taxon>Alkaliphilus</taxon>
    </lineage>
</organism>
<dbReference type="RefSeq" id="WP_091547755.1">
    <property type="nucleotide sequence ID" value="NZ_FMUS01000065.1"/>
</dbReference>
<protein>
    <submittedName>
        <fullName evidence="1">Uncharacterized protein</fullName>
    </submittedName>
</protein>
<dbReference type="Proteomes" id="UP000198636">
    <property type="component" value="Unassembled WGS sequence"/>
</dbReference>
<reference evidence="1 2" key="1">
    <citation type="submission" date="2016-10" db="EMBL/GenBank/DDBJ databases">
        <authorList>
            <person name="de Groot N.N."/>
        </authorList>
    </citation>
    <scope>NUCLEOTIDE SEQUENCE [LARGE SCALE GENOMIC DNA]</scope>
    <source>
        <strain evidence="1 2">DSM 18978</strain>
    </source>
</reference>
<name>A0A1G5LHM1_9FIRM</name>
<gene>
    <name evidence="1" type="ORF">SAMN03080606_04385</name>
</gene>
<proteinExistence type="predicted"/>
<dbReference type="OrthoDB" id="9811278at2"/>
<evidence type="ECO:0000313" key="1">
    <source>
        <dbReference type="EMBL" id="SCZ11798.1"/>
    </source>
</evidence>
<dbReference type="EMBL" id="FMUS01000065">
    <property type="protein sequence ID" value="SCZ11798.1"/>
    <property type="molecule type" value="Genomic_DNA"/>
</dbReference>